<comment type="caution">
    <text evidence="1">The sequence shown here is derived from an EMBL/GenBank/DDBJ whole genome shotgun (WGS) entry which is preliminary data.</text>
</comment>
<dbReference type="Pfam" id="PF04430">
    <property type="entry name" value="DUF498"/>
    <property type="match status" value="1"/>
</dbReference>
<dbReference type="PANTHER" id="PTHR21192">
    <property type="entry name" value="NUCLEAR PROTEIN E3-3"/>
    <property type="match status" value="1"/>
</dbReference>
<accession>A0A2R5FEZ4</accession>
<dbReference type="Proteomes" id="UP000245081">
    <property type="component" value="Unassembled WGS sequence"/>
</dbReference>
<evidence type="ECO:0000313" key="2">
    <source>
        <dbReference type="Proteomes" id="UP000245081"/>
    </source>
</evidence>
<organism evidence="1 2">
    <name type="scientific">Novimethylophilus kurashikiensis</name>
    <dbReference type="NCBI Taxonomy" id="1825523"/>
    <lineage>
        <taxon>Bacteria</taxon>
        <taxon>Pseudomonadati</taxon>
        <taxon>Pseudomonadota</taxon>
        <taxon>Betaproteobacteria</taxon>
        <taxon>Nitrosomonadales</taxon>
        <taxon>Methylophilaceae</taxon>
        <taxon>Novimethylophilus</taxon>
    </lineage>
</organism>
<dbReference type="OrthoDB" id="9800373at2"/>
<dbReference type="InterPro" id="IPR007523">
    <property type="entry name" value="NDUFAF3/AAMDC"/>
</dbReference>
<dbReference type="AlphaFoldDB" id="A0A2R5FEZ4"/>
<dbReference type="SUPFAM" id="SSF64076">
    <property type="entry name" value="MTH938-like"/>
    <property type="match status" value="1"/>
</dbReference>
<sequence>MKLHLTRPDGNNLITGYGPGWVQINETRHTDSLIIMPGQLVPEWPVPDFAQLAAEHFEEAIALKPEVLLLGTGARISFPPAACLKLLIHAGIGYEVMDTAAACRTYNILMAEGRNVAAALII</sequence>
<gene>
    <name evidence="1" type="ORF">NMK_2565</name>
</gene>
<dbReference type="CDD" id="cd05560">
    <property type="entry name" value="Xcc1710_like"/>
    <property type="match status" value="1"/>
</dbReference>
<dbReference type="EMBL" id="BDOQ01000013">
    <property type="protein sequence ID" value="GBG14964.1"/>
    <property type="molecule type" value="Genomic_DNA"/>
</dbReference>
<reference evidence="1 2" key="1">
    <citation type="journal article" date="2018" name="Environ. Microbiol.">
        <title>Isolation and genomic characterization of Novimethylophilus kurashikiensis gen. nov. sp. nov., a new lanthanide-dependent methylotrophic species of Methylophilaceae.</title>
        <authorList>
            <person name="Lv H."/>
            <person name="Sahin N."/>
            <person name="Tani A."/>
        </authorList>
    </citation>
    <scope>NUCLEOTIDE SEQUENCE [LARGE SCALE GENOMIC DNA]</scope>
    <source>
        <strain evidence="1 2">La2-4</strain>
    </source>
</reference>
<dbReference type="RefSeq" id="WP_109016139.1">
    <property type="nucleotide sequence ID" value="NZ_BDOQ01000013.1"/>
</dbReference>
<proteinExistence type="predicted"/>
<keyword evidence="2" id="KW-1185">Reference proteome</keyword>
<evidence type="ECO:0000313" key="1">
    <source>
        <dbReference type="EMBL" id="GBG14964.1"/>
    </source>
</evidence>
<protein>
    <submittedName>
        <fullName evidence="1">Uncharacterized protein</fullName>
    </submittedName>
</protein>
<dbReference type="PANTHER" id="PTHR21192:SF2">
    <property type="entry name" value="NADH DEHYDROGENASE [UBIQUINONE] 1 ALPHA SUBCOMPLEX ASSEMBLY FACTOR 3"/>
    <property type="match status" value="1"/>
</dbReference>
<dbReference type="InterPro" id="IPR036748">
    <property type="entry name" value="MTH938-like_sf"/>
</dbReference>
<name>A0A2R5FEZ4_9PROT</name>
<dbReference type="Gene3D" id="3.40.1230.10">
    <property type="entry name" value="MTH938-like"/>
    <property type="match status" value="1"/>
</dbReference>